<gene>
    <name evidence="1" type="ORF">DFJ67_5386</name>
</gene>
<dbReference type="Gene3D" id="2.120.10.10">
    <property type="match status" value="1"/>
</dbReference>
<protein>
    <submittedName>
        <fullName evidence="1">BNR repeat protein</fullName>
    </submittedName>
</protein>
<sequence length="402" mass="42133">MRKATGVVAGAAIAVLAVVVGAAWLARDGATRGRPDRADGVGNWRAVHSAFAVDDDWMGGPQVLVADPDGCYAGFGRDGLSTGYWVGEGDCLRSTVVTPKRFTGGDSLPGEDRNSVLSAVPAHGGGYLAITKHTFHGDAYAYNTAILRGDGTPDGWRTVAQFDADKGEDPFASHVGPLSLAATETGYVAVGRHNDRTLAWLSTNGEQWRAVDLPTPPRARSTGVNSVAAAPDGRLVAIGTSAERDQHYTVVTWVSTDGGRKWRLATVPDLGGDPQLAVLLHDGHRFVALGGADGDIRGAALVLTSADGTAWQREDPDARMLTAATALPDGTVVAVGSTGEERDSDEAGGTRECAAAWLRSDAGTWTREELGCDGVPTSLVRLRDGRVAAVHWTTLFVRRAEA</sequence>
<dbReference type="EMBL" id="QUMQ01000001">
    <property type="protein sequence ID" value="REF99351.1"/>
    <property type="molecule type" value="Genomic_DNA"/>
</dbReference>
<dbReference type="InterPro" id="IPR036278">
    <property type="entry name" value="Sialidase_sf"/>
</dbReference>
<accession>A0A3D9ZQ09</accession>
<evidence type="ECO:0000313" key="2">
    <source>
        <dbReference type="Proteomes" id="UP000256913"/>
    </source>
</evidence>
<name>A0A3D9ZQ09_9ACTN</name>
<dbReference type="SUPFAM" id="SSF50939">
    <property type="entry name" value="Sialidases"/>
    <property type="match status" value="1"/>
</dbReference>
<comment type="caution">
    <text evidence="1">The sequence shown here is derived from an EMBL/GenBank/DDBJ whole genome shotgun (WGS) entry which is preliminary data.</text>
</comment>
<keyword evidence="2" id="KW-1185">Reference proteome</keyword>
<dbReference type="AlphaFoldDB" id="A0A3D9ZQ09"/>
<proteinExistence type="predicted"/>
<reference evidence="1 2" key="1">
    <citation type="submission" date="2018-08" db="EMBL/GenBank/DDBJ databases">
        <title>Sequencing the genomes of 1000 actinobacteria strains.</title>
        <authorList>
            <person name="Klenk H.-P."/>
        </authorList>
    </citation>
    <scope>NUCLEOTIDE SEQUENCE [LARGE SCALE GENOMIC DNA]</scope>
    <source>
        <strain evidence="1 2">DSM 44099</strain>
    </source>
</reference>
<dbReference type="OrthoDB" id="3286540at2"/>
<organism evidence="1 2">
    <name type="scientific">Asanoa ferruginea</name>
    <dbReference type="NCBI Taxonomy" id="53367"/>
    <lineage>
        <taxon>Bacteria</taxon>
        <taxon>Bacillati</taxon>
        <taxon>Actinomycetota</taxon>
        <taxon>Actinomycetes</taxon>
        <taxon>Micromonosporales</taxon>
        <taxon>Micromonosporaceae</taxon>
        <taxon>Asanoa</taxon>
    </lineage>
</organism>
<evidence type="ECO:0000313" key="1">
    <source>
        <dbReference type="EMBL" id="REF99351.1"/>
    </source>
</evidence>
<dbReference type="Proteomes" id="UP000256913">
    <property type="component" value="Unassembled WGS sequence"/>
</dbReference>
<dbReference type="RefSeq" id="WP_147315611.1">
    <property type="nucleotide sequence ID" value="NZ_BONB01000002.1"/>
</dbReference>